<sequence>MLSVLRVHLPSDIPIVGCELTPYVLLRRPDKNLTTEDVPESAPIEGHFLRLVPILAVSYCYFYACILYMSGNSRCKNYWCLSSFKDVIVIMIVEQA</sequence>
<feature type="transmembrane region" description="Helical" evidence="1">
    <location>
        <begin position="48"/>
        <end position="69"/>
    </location>
</feature>
<dbReference type="AlphaFoldDB" id="A0A438JL46"/>
<evidence type="ECO:0000256" key="1">
    <source>
        <dbReference type="SAM" id="Phobius"/>
    </source>
</evidence>
<accession>A0A438JL46</accession>
<reference evidence="2 3" key="1">
    <citation type="journal article" date="2018" name="PLoS Genet.">
        <title>Population sequencing reveals clonal diversity and ancestral inbreeding in the grapevine cultivar Chardonnay.</title>
        <authorList>
            <person name="Roach M.J."/>
            <person name="Johnson D.L."/>
            <person name="Bohlmann J."/>
            <person name="van Vuuren H.J."/>
            <person name="Jones S.J."/>
            <person name="Pretorius I.S."/>
            <person name="Schmidt S.A."/>
            <person name="Borneman A.R."/>
        </authorList>
    </citation>
    <scope>NUCLEOTIDE SEQUENCE [LARGE SCALE GENOMIC DNA]</scope>
    <source>
        <strain evidence="3">cv. Chardonnay</strain>
        <tissue evidence="2">Leaf</tissue>
    </source>
</reference>
<keyword evidence="1" id="KW-0812">Transmembrane</keyword>
<organism evidence="2 3">
    <name type="scientific">Vitis vinifera</name>
    <name type="common">Grape</name>
    <dbReference type="NCBI Taxonomy" id="29760"/>
    <lineage>
        <taxon>Eukaryota</taxon>
        <taxon>Viridiplantae</taxon>
        <taxon>Streptophyta</taxon>
        <taxon>Embryophyta</taxon>
        <taxon>Tracheophyta</taxon>
        <taxon>Spermatophyta</taxon>
        <taxon>Magnoliopsida</taxon>
        <taxon>eudicotyledons</taxon>
        <taxon>Gunneridae</taxon>
        <taxon>Pentapetalae</taxon>
        <taxon>rosids</taxon>
        <taxon>Vitales</taxon>
        <taxon>Vitaceae</taxon>
        <taxon>Viteae</taxon>
        <taxon>Vitis</taxon>
    </lineage>
</organism>
<keyword evidence="1" id="KW-0472">Membrane</keyword>
<name>A0A438JL46_VITVI</name>
<comment type="caution">
    <text evidence="2">The sequence shown here is derived from an EMBL/GenBank/DDBJ whole genome shotgun (WGS) entry which is preliminary data.</text>
</comment>
<dbReference type="Proteomes" id="UP000288805">
    <property type="component" value="Unassembled WGS sequence"/>
</dbReference>
<proteinExistence type="predicted"/>
<keyword evidence="1" id="KW-1133">Transmembrane helix</keyword>
<evidence type="ECO:0000313" key="2">
    <source>
        <dbReference type="EMBL" id="RVX09664.1"/>
    </source>
</evidence>
<dbReference type="EMBL" id="QGNW01000037">
    <property type="protein sequence ID" value="RVX09664.1"/>
    <property type="molecule type" value="Genomic_DNA"/>
</dbReference>
<protein>
    <submittedName>
        <fullName evidence="2">Carbon catabolite repressor protein 4-like 2</fullName>
    </submittedName>
</protein>
<gene>
    <name evidence="2" type="primary">CCR4-2_2</name>
    <name evidence="2" type="ORF">CK203_012190</name>
</gene>
<evidence type="ECO:0000313" key="3">
    <source>
        <dbReference type="Proteomes" id="UP000288805"/>
    </source>
</evidence>